<protein>
    <submittedName>
        <fullName evidence="1">Uncharacterized protein</fullName>
    </submittedName>
</protein>
<dbReference type="OrthoDB" id="10413231at2759"/>
<keyword evidence="2" id="KW-1185">Reference proteome</keyword>
<organism evidence="1 2">
    <name type="scientific">Gibberella nygamai</name>
    <name type="common">Bean root rot disease fungus</name>
    <name type="synonym">Fusarium nygamai</name>
    <dbReference type="NCBI Taxonomy" id="42673"/>
    <lineage>
        <taxon>Eukaryota</taxon>
        <taxon>Fungi</taxon>
        <taxon>Dikarya</taxon>
        <taxon>Ascomycota</taxon>
        <taxon>Pezizomycotina</taxon>
        <taxon>Sordariomycetes</taxon>
        <taxon>Hypocreomycetidae</taxon>
        <taxon>Hypocreales</taxon>
        <taxon>Nectriaceae</taxon>
        <taxon>Fusarium</taxon>
        <taxon>Fusarium fujikuroi species complex</taxon>
    </lineage>
</organism>
<sequence length="88" mass="9556">MAGQKLPSKSGGLGNKVLRNAPGFIVETRNIATLAEACKLYPRDSLYDTSSIRPYIKTEAIEAAMGFAMFAKGSWANDNIDTLHHKGK</sequence>
<dbReference type="Proteomes" id="UP000236664">
    <property type="component" value="Unassembled WGS sequence"/>
</dbReference>
<dbReference type="AlphaFoldDB" id="A0A2K0WE02"/>
<name>A0A2K0WE02_GIBNY</name>
<gene>
    <name evidence="1" type="ORF">FNYG_06097</name>
</gene>
<evidence type="ECO:0000313" key="1">
    <source>
        <dbReference type="EMBL" id="PNP80498.1"/>
    </source>
</evidence>
<evidence type="ECO:0000313" key="2">
    <source>
        <dbReference type="Proteomes" id="UP000236664"/>
    </source>
</evidence>
<reference evidence="1 2" key="1">
    <citation type="submission" date="2017-06" db="EMBL/GenBank/DDBJ databases">
        <title>Genome of Fusarium nygamai isolate CS10214.</title>
        <authorList>
            <person name="Gardiner D.M."/>
            <person name="Obanor F."/>
            <person name="Kazan K."/>
        </authorList>
    </citation>
    <scope>NUCLEOTIDE SEQUENCE [LARGE SCALE GENOMIC DNA]</scope>
    <source>
        <strain evidence="1 2">CS10214</strain>
    </source>
</reference>
<comment type="caution">
    <text evidence="1">The sequence shown here is derived from an EMBL/GenBank/DDBJ whole genome shotgun (WGS) entry which is preliminary data.</text>
</comment>
<accession>A0A2K0WE02</accession>
<dbReference type="EMBL" id="MTQA01000077">
    <property type="protein sequence ID" value="PNP80498.1"/>
    <property type="molecule type" value="Genomic_DNA"/>
</dbReference>
<proteinExistence type="predicted"/>